<dbReference type="InterPro" id="IPR027486">
    <property type="entry name" value="Ribosomal_uS10_dom"/>
</dbReference>
<evidence type="ECO:0000256" key="1">
    <source>
        <dbReference type="ARBA" id="ARBA00004245"/>
    </source>
</evidence>
<evidence type="ECO:0000313" key="14">
    <source>
        <dbReference type="EMBL" id="KAH0811026.1"/>
    </source>
</evidence>
<dbReference type="InterPro" id="IPR001752">
    <property type="entry name" value="Kinesin_motor_dom"/>
</dbReference>
<evidence type="ECO:0000256" key="3">
    <source>
        <dbReference type="ARBA" id="ARBA00022741"/>
    </source>
</evidence>
<feature type="signal peptide" evidence="12">
    <location>
        <begin position="1"/>
        <end position="19"/>
    </location>
</feature>
<feature type="compositionally biased region" description="Basic and acidic residues" evidence="11">
    <location>
        <begin position="1783"/>
        <end position="1792"/>
    </location>
</feature>
<keyword evidence="3 9" id="KW-0547">Nucleotide-binding</keyword>
<evidence type="ECO:0000256" key="10">
    <source>
        <dbReference type="SAM" id="Coils"/>
    </source>
</evidence>
<evidence type="ECO:0000256" key="8">
    <source>
        <dbReference type="ARBA" id="ARBA00023274"/>
    </source>
</evidence>
<evidence type="ECO:0000256" key="5">
    <source>
        <dbReference type="ARBA" id="ARBA00022980"/>
    </source>
</evidence>
<dbReference type="GO" id="GO:0051231">
    <property type="term" value="P:spindle elongation"/>
    <property type="evidence" value="ECO:0007669"/>
    <property type="project" value="TreeGrafter"/>
</dbReference>
<dbReference type="Pfam" id="PF00225">
    <property type="entry name" value="Kinesin"/>
    <property type="match status" value="2"/>
</dbReference>
<feature type="coiled-coil region" evidence="10">
    <location>
        <begin position="818"/>
        <end position="953"/>
    </location>
</feature>
<dbReference type="GO" id="GO:0005524">
    <property type="term" value="F:ATP binding"/>
    <property type="evidence" value="ECO:0007669"/>
    <property type="project" value="UniProtKB-UniRule"/>
</dbReference>
<feature type="domain" description="Kinesin motor" evidence="13">
    <location>
        <begin position="304"/>
        <end position="601"/>
    </location>
</feature>
<dbReference type="GO" id="GO:0005840">
    <property type="term" value="C:ribosome"/>
    <property type="evidence" value="ECO:0007669"/>
    <property type="project" value="UniProtKB-KW"/>
</dbReference>
<dbReference type="FunFam" id="3.40.850.10:FF:000218">
    <property type="entry name" value="Kinesin-like protein costa"/>
    <property type="match status" value="1"/>
</dbReference>
<dbReference type="GO" id="GO:0003777">
    <property type="term" value="F:microtubule motor activity"/>
    <property type="evidence" value="ECO:0007669"/>
    <property type="project" value="InterPro"/>
</dbReference>
<feature type="compositionally biased region" description="Basic and acidic residues" evidence="11">
    <location>
        <begin position="1717"/>
        <end position="1732"/>
    </location>
</feature>
<dbReference type="InterPro" id="IPR027640">
    <property type="entry name" value="Kinesin-like_fam"/>
</dbReference>
<dbReference type="EMBL" id="JABDTM020027096">
    <property type="protein sequence ID" value="KAH0811026.1"/>
    <property type="molecule type" value="Genomic_DNA"/>
</dbReference>
<evidence type="ECO:0000256" key="4">
    <source>
        <dbReference type="ARBA" id="ARBA00022840"/>
    </source>
</evidence>
<keyword evidence="15" id="KW-1185">Reference proteome</keyword>
<keyword evidence="2" id="KW-0963">Cytoplasm</keyword>
<evidence type="ECO:0000256" key="6">
    <source>
        <dbReference type="ARBA" id="ARBA00023054"/>
    </source>
</evidence>
<dbReference type="PANTHER" id="PTHR47969">
    <property type="entry name" value="CHROMOSOME-ASSOCIATED KINESIN KIF4A-RELATED"/>
    <property type="match status" value="1"/>
</dbReference>
<keyword evidence="9" id="KW-0505">Motor protein</keyword>
<dbReference type="Gene3D" id="3.30.70.600">
    <property type="entry name" value="Ribosomal protein S10 domain"/>
    <property type="match status" value="1"/>
</dbReference>
<keyword evidence="12" id="KW-0732">Signal</keyword>
<evidence type="ECO:0000259" key="13">
    <source>
        <dbReference type="PROSITE" id="PS50067"/>
    </source>
</evidence>
<dbReference type="InterPro" id="IPR027417">
    <property type="entry name" value="P-loop_NTPase"/>
</dbReference>
<reference evidence="14" key="2">
    <citation type="submission" date="2021-08" db="EMBL/GenBank/DDBJ databases">
        <authorList>
            <person name="Eriksson T."/>
        </authorList>
    </citation>
    <scope>NUCLEOTIDE SEQUENCE</scope>
    <source>
        <strain evidence="14">Stoneville</strain>
        <tissue evidence="14">Whole head</tissue>
    </source>
</reference>
<dbReference type="GO" id="GO:1990904">
    <property type="term" value="C:ribonucleoprotein complex"/>
    <property type="evidence" value="ECO:0007669"/>
    <property type="project" value="UniProtKB-KW"/>
</dbReference>
<dbReference type="GO" id="GO:0007052">
    <property type="term" value="P:mitotic spindle organization"/>
    <property type="evidence" value="ECO:0007669"/>
    <property type="project" value="TreeGrafter"/>
</dbReference>
<dbReference type="InterPro" id="IPR036838">
    <property type="entry name" value="Ribosomal_uS10_dom_sf"/>
</dbReference>
<dbReference type="PANTHER" id="PTHR47969:SF15">
    <property type="entry name" value="CHROMOSOME-ASSOCIATED KINESIN KIF4A-RELATED"/>
    <property type="match status" value="1"/>
</dbReference>
<keyword evidence="8" id="KW-0687">Ribonucleoprotein</keyword>
<keyword evidence="4 9" id="KW-0067">ATP-binding</keyword>
<dbReference type="SMART" id="SM01403">
    <property type="entry name" value="Ribosomal_S10"/>
    <property type="match status" value="1"/>
</dbReference>
<keyword evidence="5" id="KW-0689">Ribosomal protein</keyword>
<proteinExistence type="inferred from homology"/>
<dbReference type="InterPro" id="IPR036961">
    <property type="entry name" value="Kinesin_motor_dom_sf"/>
</dbReference>
<protein>
    <recommendedName>
        <fullName evidence="13">Kinesin motor domain-containing protein</fullName>
    </recommendedName>
</protein>
<comment type="caution">
    <text evidence="14">The sequence shown here is derived from an EMBL/GenBank/DDBJ whole genome shotgun (WGS) entry which is preliminary data.</text>
</comment>
<feature type="region of interest" description="Disordered" evidence="11">
    <location>
        <begin position="680"/>
        <end position="708"/>
    </location>
</feature>
<reference evidence="14" key="1">
    <citation type="journal article" date="2020" name="J Insects Food Feed">
        <title>The yellow mealworm (Tenebrio molitor) genome: a resource for the emerging insects as food and feed industry.</title>
        <authorList>
            <person name="Eriksson T."/>
            <person name="Andere A."/>
            <person name="Kelstrup H."/>
            <person name="Emery V."/>
            <person name="Picard C."/>
        </authorList>
    </citation>
    <scope>NUCLEOTIDE SEQUENCE</scope>
    <source>
        <strain evidence="14">Stoneville</strain>
        <tissue evidence="14">Whole head</tissue>
    </source>
</reference>
<feature type="binding site" evidence="9">
    <location>
        <begin position="380"/>
        <end position="387"/>
    </location>
    <ligand>
        <name>ATP</name>
        <dbReference type="ChEBI" id="CHEBI:30616"/>
    </ligand>
</feature>
<feature type="region of interest" description="Disordered" evidence="11">
    <location>
        <begin position="1717"/>
        <end position="1792"/>
    </location>
</feature>
<evidence type="ECO:0000313" key="15">
    <source>
        <dbReference type="Proteomes" id="UP000719412"/>
    </source>
</evidence>
<name>A0A8J6LFM9_TENMO</name>
<dbReference type="GO" id="GO:0008017">
    <property type="term" value="F:microtubule binding"/>
    <property type="evidence" value="ECO:0007669"/>
    <property type="project" value="InterPro"/>
</dbReference>
<sequence length="1851" mass="210148">MKRFLALVSCLCCVHCGSAYFYPICSATNDKSCTDYFSLPSFQMTFSKKPPQEGSVNEVEDNVQPITQAVTEVLDNTFATAVTYYKENLNPFVFNMYKTVVPYLPTFKGEYLRLVQYFPVLKEEEKNFKCKHNLKLVANSVNYFSKLINCKMNNLRRITYSALQCRKLHQTCKLRSGDFYEPDYLEGMKSKFPMYDTLNIQLRGYEFSVLESYQKFVHNLMKNMDINVEEAWGVPHQEIQVTTLKPKSETVNAQYNLKIYERTVQITDVVSTQLPIVLRALEASTPAGVTVHVVPHEEWHEELNIETAVRICPIGFTNSDMVCVHGDTMNNTIHLANSQSYPVNHALPIDCCQNTVFTSAVAPLVNYLVEGCDVSVVTLGQSGTGKSYTLLGPGFNCASSESEQGIIPRFIREVFIKMKQYRDRNWSVHITWSQICGENVQDLLGVGSIECGNISDVFQLIQLGMSNIAPKCAHTLFTLTLEQQWVVDTTIHHRIATASFADLAGSEKVLVYDSNGMMQTIPTDLGIQTLQRCIMTLSETCGTQYNHYNFVPYTQSVLTTLLKDSFGGRAKTLLMCCVSPFIQDFTETLYTLQLALRAQMIKNFVTINSYTTFESLQENCDVFGLQFAANQLLKLVSNAEELFQRLVSNDMLPRSEQEQISQWLMLKQECEDCLSENSEPHRSLERIEEEIEGSYESSESEAIEEEEKESLLDKVQGLMEDFRVSTDKLVAQANASNVNVNSCAKESVNSSNNEYRLKGARGRRGSIHSAEELAPALSLNTSKISEEFVSQESEKVAEATHLTYETKKKILKQIVAALELNQKKISDLEKTIKMKENLMERLLQHKDTKSSAHNKFEQKCQMLRKEYKNAELKFLQARLQKNHLLEGKYKNEVVALEEKLKDTESLKNLTEDGNKLLELGSSLHTSKKQLEKLKKYKQEKEKYKQLYEKQIREEKLKMSNKGSCDSFEKQKSPDMKALALFNKSNTTIDSNVSLSTEELECLRHEIRNLRKTRDYLLELRCKIDLKSQNKKILNESEERKLLQYEEAVEAIDLIIEYKNSIICGHQPFKELEEQSDKMLMERFLKLSETEMRILLHKYFEKILDLRSSSKKLEMQILDIENQHENMAYRVQNLSHTLQLVRSEAERRIVSLQQQQEEKLYLVLRNLAGEDNENVRRGKGSKHSAVTVHVAGASKQVDKNRFIAKITRYKQETVPRQFQAVVPASPQAKQCNPSRSKNPVISTSRKTTGLSFFNMAEVAPCQEVVRMAMNDSLKFAVLIGLIEVGQVSNREVVNTVLQLVSWGMGGLVRASAAVGASAGLRTQLKHQRDGRQDRWYGGGGSSRNHELIQLSVLSFCWGARRPSRPESETDSFIFVKLSRPSGEASVGAPDWGRGQDDPSVFLFVGRLLEKRIPHPRGVALPIDSTVNISGATEKTKPSDPVAPRTHLNFIPFMSPHPIVYLSRRVGSRVSAFDLRTTLETSRSRQEELIDGFFAANPQFFPSVSWAPSDDNFRDANRQFTMQTLEVGGIFVAVQPQRETYRELIKHLSARVVCKKRDRRGSGAAPLPPEKLSAEQLARASPFGRHPQNAITGVQTTLELVRCLCPGMKYLLAGFKTLLAAAFSSKLRLLEFLGKNNNLPKKYLDKGFPTPLHRGMSTGVISQIRRMLGQYQPLSTYHLPSAPILTVPIPNFPVSVAEKALESLSSPDPLQEGMKDVWKKKRMEQPYRKNDRQQSGKNRKRQRKKIYRKTKKEAKNLDPAHPPTVRVGGNHRRPHRNRRGSLLRQTERRGKNHDEVVAGQVRLERAGPGGGGVVRVCAAATFPVETSFQLVGGSEWRKRSPTKSRIYYFLRTK</sequence>
<dbReference type="GO" id="GO:0007018">
    <property type="term" value="P:microtubule-based movement"/>
    <property type="evidence" value="ECO:0007669"/>
    <property type="project" value="InterPro"/>
</dbReference>
<organism evidence="14 15">
    <name type="scientific">Tenebrio molitor</name>
    <name type="common">Yellow mealworm beetle</name>
    <dbReference type="NCBI Taxonomy" id="7067"/>
    <lineage>
        <taxon>Eukaryota</taxon>
        <taxon>Metazoa</taxon>
        <taxon>Ecdysozoa</taxon>
        <taxon>Arthropoda</taxon>
        <taxon>Hexapoda</taxon>
        <taxon>Insecta</taxon>
        <taxon>Pterygota</taxon>
        <taxon>Neoptera</taxon>
        <taxon>Endopterygota</taxon>
        <taxon>Coleoptera</taxon>
        <taxon>Polyphaga</taxon>
        <taxon>Cucujiformia</taxon>
        <taxon>Tenebrionidae</taxon>
        <taxon>Tenebrio</taxon>
    </lineage>
</organism>
<dbReference type="SUPFAM" id="SSF52540">
    <property type="entry name" value="P-loop containing nucleoside triphosphate hydrolases"/>
    <property type="match status" value="1"/>
</dbReference>
<dbReference type="GO" id="GO:0005875">
    <property type="term" value="C:microtubule associated complex"/>
    <property type="evidence" value="ECO:0007669"/>
    <property type="project" value="TreeGrafter"/>
</dbReference>
<dbReference type="Gene3D" id="3.40.850.10">
    <property type="entry name" value="Kinesin motor domain"/>
    <property type="match status" value="2"/>
</dbReference>
<keyword evidence="6 10" id="KW-0175">Coiled coil</keyword>
<gene>
    <name evidence="14" type="ORF">GEV33_011765</name>
</gene>
<evidence type="ECO:0000256" key="11">
    <source>
        <dbReference type="SAM" id="MobiDB-lite"/>
    </source>
</evidence>
<comment type="subcellular location">
    <subcellularLocation>
        <location evidence="1">Cytoplasm</location>
        <location evidence="1">Cytoskeleton</location>
    </subcellularLocation>
</comment>
<keyword evidence="7" id="KW-0206">Cytoskeleton</keyword>
<dbReference type="SMART" id="SM00129">
    <property type="entry name" value="KISc"/>
    <property type="match status" value="1"/>
</dbReference>
<comment type="similarity">
    <text evidence="9">Belongs to the TRAFAC class myosin-kinesin ATPase superfamily. Kinesin family.</text>
</comment>
<feature type="chain" id="PRO_5035238406" description="Kinesin motor domain-containing protein" evidence="12">
    <location>
        <begin position="20"/>
        <end position="1851"/>
    </location>
</feature>
<dbReference type="PROSITE" id="PS50067">
    <property type="entry name" value="KINESIN_MOTOR_2"/>
    <property type="match status" value="1"/>
</dbReference>
<evidence type="ECO:0000256" key="9">
    <source>
        <dbReference type="PROSITE-ProRule" id="PRU00283"/>
    </source>
</evidence>
<feature type="compositionally biased region" description="Basic residues" evidence="11">
    <location>
        <begin position="1735"/>
        <end position="1750"/>
    </location>
</feature>
<accession>A0A8J6LFM9</accession>
<feature type="compositionally biased region" description="Basic residues" evidence="11">
    <location>
        <begin position="1767"/>
        <end position="1779"/>
    </location>
</feature>
<dbReference type="Proteomes" id="UP000719412">
    <property type="component" value="Unassembled WGS sequence"/>
</dbReference>
<feature type="compositionally biased region" description="Acidic residues" evidence="11">
    <location>
        <begin position="687"/>
        <end position="708"/>
    </location>
</feature>
<evidence type="ECO:0000256" key="12">
    <source>
        <dbReference type="SAM" id="SignalP"/>
    </source>
</evidence>
<dbReference type="PRINTS" id="PR00380">
    <property type="entry name" value="KINESINHEAVY"/>
</dbReference>
<evidence type="ECO:0000256" key="7">
    <source>
        <dbReference type="ARBA" id="ARBA00023212"/>
    </source>
</evidence>
<dbReference type="Pfam" id="PF00338">
    <property type="entry name" value="Ribosomal_S10"/>
    <property type="match status" value="1"/>
</dbReference>
<evidence type="ECO:0000256" key="2">
    <source>
        <dbReference type="ARBA" id="ARBA00022490"/>
    </source>
</evidence>
<dbReference type="SUPFAM" id="SSF54999">
    <property type="entry name" value="Ribosomal protein S10"/>
    <property type="match status" value="1"/>
</dbReference>